<protein>
    <recommendedName>
        <fullName evidence="3">Glycosyltransferase</fullName>
    </recommendedName>
</protein>
<reference evidence="1 2" key="1">
    <citation type="submission" date="2021-10" db="EMBL/GenBank/DDBJ databases">
        <authorList>
            <person name="Koch H."/>
        </authorList>
    </citation>
    <scope>NUCLEOTIDE SEQUENCE [LARGE SCALE GENOMIC DNA]</scope>
    <source>
        <strain evidence="1">6680</strain>
    </source>
</reference>
<dbReference type="SUPFAM" id="SSF53448">
    <property type="entry name" value="Nucleotide-diphospho-sugar transferases"/>
    <property type="match status" value="1"/>
</dbReference>
<evidence type="ECO:0008006" key="3">
    <source>
        <dbReference type="Google" id="ProtNLM"/>
    </source>
</evidence>
<keyword evidence="2" id="KW-1185">Reference proteome</keyword>
<sequence>MIPTRIIIFAKAPQPGFAKTRLIPLLGAEAAAKLALQMLSNTLFNALAAGIGTVELCSTPKIDDIAWQGIALPVGIEITDQGEDDLGARLARASERAIENAGFVLLIGTDCVEMSATLLREAAQSLHEHDAVIHCTADGGYALLGFKRYSAVLFSGMPWSTDAVASTTIARIEQLGWSLYVGQLLHDVDTPQDLKYLLPKIEIS</sequence>
<dbReference type="EMBL" id="OU912926">
    <property type="protein sequence ID" value="CAG9932961.1"/>
    <property type="molecule type" value="Genomic_DNA"/>
</dbReference>
<name>A0ABM8YZD4_9PROT</name>
<dbReference type="Gene3D" id="3.90.550.10">
    <property type="entry name" value="Spore Coat Polysaccharide Biosynthesis Protein SpsA, Chain A"/>
    <property type="match status" value="1"/>
</dbReference>
<evidence type="ECO:0000313" key="1">
    <source>
        <dbReference type="EMBL" id="CAG9932961.1"/>
    </source>
</evidence>
<dbReference type="InterPro" id="IPR018641">
    <property type="entry name" value="Trfase_1_rSAM/seldom-assoc"/>
</dbReference>
<accession>A0ABM8YZD4</accession>
<dbReference type="RefSeq" id="WP_239796822.1">
    <property type="nucleotide sequence ID" value="NZ_OU912926.1"/>
</dbReference>
<gene>
    <name evidence="1" type="ORF">NTG6680_1708</name>
</gene>
<proteinExistence type="predicted"/>
<organism evidence="1 2">
    <name type="scientific">Candidatus Nitrotoga arctica</name>
    <dbReference type="NCBI Taxonomy" id="453162"/>
    <lineage>
        <taxon>Bacteria</taxon>
        <taxon>Pseudomonadati</taxon>
        <taxon>Pseudomonadota</taxon>
        <taxon>Betaproteobacteria</taxon>
        <taxon>Nitrosomonadales</taxon>
        <taxon>Gallionellaceae</taxon>
        <taxon>Candidatus Nitrotoga</taxon>
    </lineage>
</organism>
<dbReference type="InterPro" id="IPR029044">
    <property type="entry name" value="Nucleotide-diphossugar_trans"/>
</dbReference>
<dbReference type="Proteomes" id="UP000839052">
    <property type="component" value="Chromosome"/>
</dbReference>
<dbReference type="PANTHER" id="PTHR36529:SF1">
    <property type="entry name" value="GLYCOSYLTRANSFERASE"/>
    <property type="match status" value="1"/>
</dbReference>
<dbReference type="Pfam" id="PF09837">
    <property type="entry name" value="DUF2064"/>
    <property type="match status" value="1"/>
</dbReference>
<dbReference type="PANTHER" id="PTHR36529">
    <property type="entry name" value="SLL1095 PROTEIN"/>
    <property type="match status" value="1"/>
</dbReference>
<evidence type="ECO:0000313" key="2">
    <source>
        <dbReference type="Proteomes" id="UP000839052"/>
    </source>
</evidence>
<dbReference type="NCBIfam" id="TIGR04282">
    <property type="entry name" value="glyco_like_cofC"/>
    <property type="match status" value="1"/>
</dbReference>